<dbReference type="NCBIfam" id="TIGR01494">
    <property type="entry name" value="ATPase_P-type"/>
    <property type="match status" value="1"/>
</dbReference>
<feature type="binding site" evidence="15">
    <location>
        <position position="394"/>
    </location>
    <ligand>
        <name>Mg(2+)</name>
        <dbReference type="ChEBI" id="CHEBI:18420"/>
    </ligand>
</feature>
<feature type="binding site" evidence="14">
    <location>
        <position position="564"/>
    </location>
    <ligand>
        <name>ATP</name>
        <dbReference type="ChEBI" id="CHEBI:30616"/>
    </ligand>
</feature>
<evidence type="ECO:0000256" key="5">
    <source>
        <dbReference type="ARBA" id="ARBA00022723"/>
    </source>
</evidence>
<dbReference type="SUPFAM" id="SSF81660">
    <property type="entry name" value="Metal cation-transporting ATPase, ATP-binding domain N"/>
    <property type="match status" value="1"/>
</dbReference>
<dbReference type="Pfam" id="PF13246">
    <property type="entry name" value="Cation_ATPase"/>
    <property type="match status" value="1"/>
</dbReference>
<evidence type="ECO:0000256" key="9">
    <source>
        <dbReference type="ARBA" id="ARBA00022967"/>
    </source>
</evidence>
<evidence type="ECO:0000259" key="18">
    <source>
        <dbReference type="Pfam" id="PF16209"/>
    </source>
</evidence>
<feature type="transmembrane region" description="Helical" evidence="16">
    <location>
        <begin position="276"/>
        <end position="301"/>
    </location>
</feature>
<evidence type="ECO:0000256" key="12">
    <source>
        <dbReference type="ARBA" id="ARBA00034036"/>
    </source>
</evidence>
<keyword evidence="6 14" id="KW-0547">Nucleotide-binding</keyword>
<evidence type="ECO:0000256" key="1">
    <source>
        <dbReference type="ARBA" id="ARBA00004141"/>
    </source>
</evidence>
<dbReference type="SUPFAM" id="SSF81665">
    <property type="entry name" value="Calcium ATPase, transmembrane domain M"/>
    <property type="match status" value="1"/>
</dbReference>
<evidence type="ECO:0000256" key="7">
    <source>
        <dbReference type="ARBA" id="ARBA00022840"/>
    </source>
</evidence>
<dbReference type="NCBIfam" id="TIGR01652">
    <property type="entry name" value="ATPase-Plipid"/>
    <property type="match status" value="1"/>
</dbReference>
<keyword evidence="11 16" id="KW-0472">Membrane</keyword>
<dbReference type="Gene3D" id="3.40.50.1000">
    <property type="entry name" value="HAD superfamily/HAD-like"/>
    <property type="match status" value="1"/>
</dbReference>
<feature type="binding site" evidence="14">
    <location>
        <position position="587"/>
    </location>
    <ligand>
        <name>ATP</name>
        <dbReference type="ChEBI" id="CHEBI:30616"/>
    </ligand>
</feature>
<feature type="binding site" evidence="15">
    <location>
        <position position="824"/>
    </location>
    <ligand>
        <name>Mg(2+)</name>
        <dbReference type="ChEBI" id="CHEBI:18420"/>
    </ligand>
</feature>
<feature type="transmembrane region" description="Helical" evidence="16">
    <location>
        <begin position="999"/>
        <end position="1019"/>
    </location>
</feature>
<dbReference type="InterPro" id="IPR023298">
    <property type="entry name" value="ATPase_P-typ_TM_dom_sf"/>
</dbReference>
<keyword evidence="5 15" id="KW-0479">Metal-binding</keyword>
<feature type="domain" description="P-type ATPase N-terminal" evidence="18">
    <location>
        <begin position="22"/>
        <end position="78"/>
    </location>
</feature>
<evidence type="ECO:0000256" key="13">
    <source>
        <dbReference type="PIRSR" id="PIRSR606539-1"/>
    </source>
</evidence>
<evidence type="ECO:0000256" key="3">
    <source>
        <dbReference type="ARBA" id="ARBA00008109"/>
    </source>
</evidence>
<feature type="transmembrane region" description="Helical" evidence="16">
    <location>
        <begin position="1031"/>
        <end position="1051"/>
    </location>
</feature>
<evidence type="ECO:0000256" key="14">
    <source>
        <dbReference type="PIRSR" id="PIRSR606539-2"/>
    </source>
</evidence>
<feature type="transmembrane region" description="Helical" evidence="16">
    <location>
        <begin position="1071"/>
        <end position="1090"/>
    </location>
</feature>
<feature type="binding site" evidence="14">
    <location>
        <position position="828"/>
    </location>
    <ligand>
        <name>ATP</name>
        <dbReference type="ChEBI" id="CHEBI:30616"/>
    </ligand>
</feature>
<evidence type="ECO:0000313" key="21">
    <source>
        <dbReference type="Proteomes" id="UP000316726"/>
    </source>
</evidence>
<dbReference type="GO" id="GO:0045332">
    <property type="term" value="P:phospholipid translocation"/>
    <property type="evidence" value="ECO:0007669"/>
    <property type="project" value="TreeGrafter"/>
</dbReference>
<evidence type="ECO:0000256" key="6">
    <source>
        <dbReference type="ARBA" id="ARBA00022741"/>
    </source>
</evidence>
<dbReference type="InterPro" id="IPR032631">
    <property type="entry name" value="P-type_ATPase_N"/>
</dbReference>
<dbReference type="SUPFAM" id="SSF81653">
    <property type="entry name" value="Calcium ATPase, transduction domain A"/>
    <property type="match status" value="1"/>
</dbReference>
<feature type="binding site" evidence="14">
    <location>
        <position position="827"/>
    </location>
    <ligand>
        <name>ATP</name>
        <dbReference type="ChEBI" id="CHEBI:30616"/>
    </ligand>
</feature>
<dbReference type="Proteomes" id="UP000316726">
    <property type="component" value="Chromosome 1"/>
</dbReference>
<dbReference type="SFLD" id="SFLDF00027">
    <property type="entry name" value="p-type_atpase"/>
    <property type="match status" value="1"/>
</dbReference>
<dbReference type="GO" id="GO:0140326">
    <property type="term" value="F:ATPase-coupled intramembrane lipid transporter activity"/>
    <property type="evidence" value="ECO:0007669"/>
    <property type="project" value="UniProtKB-EC"/>
</dbReference>
<comment type="catalytic activity">
    <reaction evidence="12 16">
        <text>ATP + H2O + phospholipidSide 1 = ADP + phosphate + phospholipidSide 2.</text>
        <dbReference type="EC" id="7.6.2.1"/>
    </reaction>
</comment>
<feature type="binding site" evidence="14">
    <location>
        <position position="396"/>
    </location>
    <ligand>
        <name>ATP</name>
        <dbReference type="ChEBI" id="CHEBI:30616"/>
    </ligand>
</feature>
<name>A0A5B8MCH4_9CHLO</name>
<keyword evidence="7 14" id="KW-0067">ATP-binding</keyword>
<evidence type="ECO:0000256" key="16">
    <source>
        <dbReference type="RuleBase" id="RU362033"/>
    </source>
</evidence>
<keyword evidence="9 16" id="KW-1278">Translocase</keyword>
<dbReference type="GO" id="GO:0016887">
    <property type="term" value="F:ATP hydrolysis activity"/>
    <property type="evidence" value="ECO:0007669"/>
    <property type="project" value="InterPro"/>
</dbReference>
<dbReference type="Gene3D" id="3.40.1110.10">
    <property type="entry name" value="Calcium-transporting ATPase, cytoplasmic domain N"/>
    <property type="match status" value="1"/>
</dbReference>
<dbReference type="OrthoDB" id="377733at2759"/>
<organism evidence="20 21">
    <name type="scientific">Chloropicon primus</name>
    <dbReference type="NCBI Taxonomy" id="1764295"/>
    <lineage>
        <taxon>Eukaryota</taxon>
        <taxon>Viridiplantae</taxon>
        <taxon>Chlorophyta</taxon>
        <taxon>Chloropicophyceae</taxon>
        <taxon>Chloropicales</taxon>
        <taxon>Chloropicaceae</taxon>
        <taxon>Chloropicon</taxon>
    </lineage>
</organism>
<dbReference type="PROSITE" id="PS00154">
    <property type="entry name" value="ATPASE_E1_E2"/>
    <property type="match status" value="1"/>
</dbReference>
<dbReference type="GO" id="GO:0000287">
    <property type="term" value="F:magnesium ion binding"/>
    <property type="evidence" value="ECO:0007669"/>
    <property type="project" value="UniProtKB-UniRule"/>
</dbReference>
<evidence type="ECO:0000313" key="20">
    <source>
        <dbReference type="EMBL" id="QDZ18186.1"/>
    </source>
</evidence>
<feature type="active site" description="4-aspartylphosphate intermediate" evidence="13">
    <location>
        <position position="394"/>
    </location>
</feature>
<keyword evidence="10 16" id="KW-1133">Transmembrane helix</keyword>
<evidence type="ECO:0000256" key="15">
    <source>
        <dbReference type="PIRSR" id="PIRSR606539-3"/>
    </source>
</evidence>
<dbReference type="InterPro" id="IPR059000">
    <property type="entry name" value="ATPase_P-type_domA"/>
</dbReference>
<dbReference type="Pfam" id="PF00122">
    <property type="entry name" value="E1-E2_ATPase"/>
    <property type="match status" value="1"/>
</dbReference>
<feature type="domain" description="P-type ATPase A" evidence="17">
    <location>
        <begin position="107"/>
        <end position="183"/>
    </location>
</feature>
<feature type="binding site" evidence="14">
    <location>
        <position position="701"/>
    </location>
    <ligand>
        <name>ATP</name>
        <dbReference type="ChEBI" id="CHEBI:30616"/>
    </ligand>
</feature>
<feature type="binding site" evidence="14">
    <location>
        <position position="700"/>
    </location>
    <ligand>
        <name>ATP</name>
        <dbReference type="ChEBI" id="CHEBI:30616"/>
    </ligand>
</feature>
<dbReference type="Pfam" id="PF16212">
    <property type="entry name" value="PhoLip_ATPase_C"/>
    <property type="match status" value="1"/>
</dbReference>
<feature type="binding site" evidence="14">
    <location>
        <position position="394"/>
    </location>
    <ligand>
        <name>ATP</name>
        <dbReference type="ChEBI" id="CHEBI:30616"/>
    </ligand>
</feature>
<reference evidence="20 21" key="1">
    <citation type="submission" date="2018-07" db="EMBL/GenBank/DDBJ databases">
        <title>The complete nuclear genome of the prasinophyte Chloropicon primus (CCMP1205).</title>
        <authorList>
            <person name="Pombert J.-F."/>
            <person name="Otis C."/>
            <person name="Turmel M."/>
            <person name="Lemieux C."/>
        </authorList>
    </citation>
    <scope>NUCLEOTIDE SEQUENCE [LARGE SCALE GENOMIC DNA]</scope>
    <source>
        <strain evidence="20 21">CCMP1205</strain>
    </source>
</reference>
<dbReference type="EMBL" id="CP031034">
    <property type="protein sequence ID" value="QDZ18186.1"/>
    <property type="molecule type" value="Genomic_DNA"/>
</dbReference>
<feature type="binding site" evidence="14">
    <location>
        <position position="702"/>
    </location>
    <ligand>
        <name>ATP</name>
        <dbReference type="ChEBI" id="CHEBI:30616"/>
    </ligand>
</feature>
<comment type="similarity">
    <text evidence="3 16">Belongs to the cation transport ATPase (P-type) (TC 3.A.3) family. Type IV subfamily.</text>
</comment>
<dbReference type="Gene3D" id="2.70.150.10">
    <property type="entry name" value="Calcium-transporting ATPase, cytoplasmic transduction domain A"/>
    <property type="match status" value="1"/>
</dbReference>
<dbReference type="InterPro" id="IPR006539">
    <property type="entry name" value="P-type_ATPase_IV"/>
</dbReference>
<evidence type="ECO:0000259" key="19">
    <source>
        <dbReference type="Pfam" id="PF16212"/>
    </source>
</evidence>
<dbReference type="InterPro" id="IPR001757">
    <property type="entry name" value="P_typ_ATPase"/>
</dbReference>
<dbReference type="AlphaFoldDB" id="A0A5B8MCH4"/>
<dbReference type="InterPro" id="IPR023299">
    <property type="entry name" value="ATPase_P-typ_cyto_dom_N"/>
</dbReference>
<dbReference type="EC" id="7.6.2.1" evidence="16"/>
<dbReference type="InterPro" id="IPR032630">
    <property type="entry name" value="P_typ_ATPase_c"/>
</dbReference>
<dbReference type="STRING" id="1764295.A0A5B8MCH4"/>
<evidence type="ECO:0000256" key="4">
    <source>
        <dbReference type="ARBA" id="ARBA00022692"/>
    </source>
</evidence>
<dbReference type="GO" id="GO:0005524">
    <property type="term" value="F:ATP binding"/>
    <property type="evidence" value="ECO:0007669"/>
    <property type="project" value="UniProtKB-UniRule"/>
</dbReference>
<dbReference type="InterPro" id="IPR044492">
    <property type="entry name" value="P_typ_ATPase_HD_dom"/>
</dbReference>
<feature type="binding site" evidence="15">
    <location>
        <position position="828"/>
    </location>
    <ligand>
        <name>Mg(2+)</name>
        <dbReference type="ChEBI" id="CHEBI:18420"/>
    </ligand>
</feature>
<comment type="subcellular location">
    <subcellularLocation>
        <location evidence="2">Endomembrane system</location>
    </subcellularLocation>
    <subcellularLocation>
        <location evidence="1 16">Membrane</location>
        <topology evidence="1 16">Multi-pass membrane protein</topology>
    </subcellularLocation>
</comment>
<feature type="binding site" evidence="14">
    <location>
        <position position="523"/>
    </location>
    <ligand>
        <name>ATP</name>
        <dbReference type="ChEBI" id="CHEBI:30616"/>
    </ligand>
</feature>
<dbReference type="SFLD" id="SFLDS00003">
    <property type="entry name" value="Haloacid_Dehalogenase"/>
    <property type="match status" value="1"/>
</dbReference>
<protein>
    <recommendedName>
        <fullName evidence="16">Phospholipid-transporting ATPase</fullName>
        <ecNumber evidence="16">7.6.2.1</ecNumber>
    </recommendedName>
</protein>
<dbReference type="InterPro" id="IPR008250">
    <property type="entry name" value="ATPase_P-typ_transduc_dom_A_sf"/>
</dbReference>
<dbReference type="PANTHER" id="PTHR24092:SF218">
    <property type="entry name" value="PHOSPHOLIPID-TRANSPORTING ATPASE"/>
    <property type="match status" value="1"/>
</dbReference>
<dbReference type="InterPro" id="IPR018303">
    <property type="entry name" value="ATPase_P-typ_P_site"/>
</dbReference>
<dbReference type="FunFam" id="3.40.50.1000:FF:000203">
    <property type="entry name" value="Phospholipid-transporting ATPase"/>
    <property type="match status" value="1"/>
</dbReference>
<dbReference type="PRINTS" id="PR00119">
    <property type="entry name" value="CATATPASE"/>
</dbReference>
<evidence type="ECO:0000256" key="11">
    <source>
        <dbReference type="ARBA" id="ARBA00023136"/>
    </source>
</evidence>
<dbReference type="SFLD" id="SFLDG00002">
    <property type="entry name" value="C1.7:_P-type_atpase_like"/>
    <property type="match status" value="1"/>
</dbReference>
<dbReference type="InterPro" id="IPR023214">
    <property type="entry name" value="HAD_sf"/>
</dbReference>
<comment type="cofactor">
    <cofactor evidence="15">
        <name>Mg(2+)</name>
        <dbReference type="ChEBI" id="CHEBI:18420"/>
    </cofactor>
</comment>
<feature type="binding site" evidence="15">
    <location>
        <position position="396"/>
    </location>
    <ligand>
        <name>Mg(2+)</name>
        <dbReference type="ChEBI" id="CHEBI:18420"/>
    </ligand>
</feature>
<sequence>MKVADANTAGGRSVPIQVTDHTSEHCNNLVRTAKYSIISFIPVNLFNQFQRVANIYFLFIAILQFIPGLSPTHWSTTVAPLVGVLTVNAVKEGYDDYFRHKSDKEVNNREVQVLRGTAFVRKLWKELQVGDIIRIHHSEQAPADIAILSSGHEESIAYVETSNLDGETALKLKTAVFKDASQQDQEINDLTVKVNGAQVTAELPNNDLYRFKGVVRLNDSTEIPLDPNNLILRGSSLKNTNWVMGCVVYAGKDSKILLNMTDAPHKVSQLERHMNVLVAGVFTFLGVVSIVLGIVSNSALAKLRTHWYMESEDKWPSFDPSFINIVVQAIRFIILLNQFIPISLYVTLELVKVIQCYFLNVDRRMYHKDTDTRFMTRTTSLNEELGQIQYVLSDKTGTLTQNVMEFVGCSIAGSVFDANDVASSMVGSDIGSDGGTSTYSKYKKTTGYHSISASKKLKKYIDGIYGDMKASGSLKDPKRIHVDMFLKALVLCNTVTTIDKDIQEQLSSAGKDVGQYMADSPDEEALVEGVSSLGYTLTSRTKDKVQITCPAGKLEFTQLALLGFSSERKRMSAIYKTPEGKIVIVSKGADQVMLPRCKNDNQVITTTKNHLKGMGMSGYRTLCVGYKEISDAEFNEWNTQYHQATLSMENRTAAIEKCAEMIENDLTLLGATAVEDKLQDGVPETISMLLEAGLHVWILTGDKLETSLSVALSSMLLTDIMPVVIFRDDMLIDSDSEVARKKNRELIDSKIDETETYKRNDQKLGLVIEGGALTIMLRPEYQESLLKMCKLCNSVICCRMSPLQKAEVTKLVKDTGSITLAIGDGANDAGMIQSAHVGVGISGREGRAAVLASDFAIAQFRYLSRLLLVHGRWSFLRNREVVLYAFYKNIAYCFPNILLACLTGVSTQPLYSAAFIATHNVCWTSLPTLANATLEQDVNPRTVVNNPDLYKITSEADRKNFFKWTAYWLTSAFWHAMVIFWVPFLAYMNNDGSGKERGMWFMGAIVYTCAVIVVNLKLAMRTRYWTWITHFLTWGSIIVFFAFLAYVSSIWKSMDLFPELFGVATVFSQPTFWLVILLAVVMCLWFDLAVDSIHRTFFPNMQHFFQQLEFLGGGKQPVSSLQSTPIHTPRQSRSNSLALSADSMDSVPSLPSVIQVISS</sequence>
<dbReference type="Pfam" id="PF16209">
    <property type="entry name" value="PhoLip_ATPase_N"/>
    <property type="match status" value="1"/>
</dbReference>
<proteinExistence type="inferred from homology"/>
<dbReference type="GO" id="GO:0005886">
    <property type="term" value="C:plasma membrane"/>
    <property type="evidence" value="ECO:0007669"/>
    <property type="project" value="TreeGrafter"/>
</dbReference>
<feature type="binding site" evidence="14">
    <location>
        <position position="620"/>
    </location>
    <ligand>
        <name>ATP</name>
        <dbReference type="ChEBI" id="CHEBI:30616"/>
    </ligand>
</feature>
<feature type="binding site" evidence="14">
    <location>
        <position position="395"/>
    </location>
    <ligand>
        <name>ATP</name>
        <dbReference type="ChEBI" id="CHEBI:30616"/>
    </ligand>
</feature>
<evidence type="ECO:0000256" key="2">
    <source>
        <dbReference type="ARBA" id="ARBA00004308"/>
    </source>
</evidence>
<dbReference type="PANTHER" id="PTHR24092">
    <property type="entry name" value="PROBABLE PHOSPHOLIPID-TRANSPORTING ATPASE"/>
    <property type="match status" value="1"/>
</dbReference>
<keyword evidence="21" id="KW-1185">Reference proteome</keyword>
<keyword evidence="8 15" id="KW-0460">Magnesium</keyword>
<dbReference type="SUPFAM" id="SSF56784">
    <property type="entry name" value="HAD-like"/>
    <property type="match status" value="1"/>
</dbReference>
<evidence type="ECO:0000256" key="8">
    <source>
        <dbReference type="ARBA" id="ARBA00022842"/>
    </source>
</evidence>
<accession>A0A5B8MCH4</accession>
<dbReference type="InterPro" id="IPR036412">
    <property type="entry name" value="HAD-like_sf"/>
</dbReference>
<feature type="binding site" evidence="14">
    <location>
        <position position="805"/>
    </location>
    <ligand>
        <name>ATP</name>
        <dbReference type="ChEBI" id="CHEBI:30616"/>
    </ligand>
</feature>
<comment type="caution">
    <text evidence="16">Lacks conserved residue(s) required for the propagation of feature annotation.</text>
</comment>
<evidence type="ECO:0000259" key="17">
    <source>
        <dbReference type="Pfam" id="PF00122"/>
    </source>
</evidence>
<evidence type="ECO:0000256" key="10">
    <source>
        <dbReference type="ARBA" id="ARBA00022989"/>
    </source>
</evidence>
<feature type="transmembrane region" description="Helical" evidence="16">
    <location>
        <begin position="966"/>
        <end position="987"/>
    </location>
</feature>
<gene>
    <name evidence="20" type="ORF">A3770_01p07040</name>
</gene>
<feature type="domain" description="P-type ATPase C-terminal" evidence="19">
    <location>
        <begin position="850"/>
        <end position="1100"/>
    </location>
</feature>
<keyword evidence="4 16" id="KW-0812">Transmembrane</keyword>
<feature type="binding site" evidence="14">
    <location>
        <position position="799"/>
    </location>
    <ligand>
        <name>ATP</name>
        <dbReference type="ChEBI" id="CHEBI:30616"/>
    </ligand>
</feature>